<evidence type="ECO:0000256" key="1">
    <source>
        <dbReference type="SAM" id="MobiDB-lite"/>
    </source>
</evidence>
<dbReference type="AlphaFoldDB" id="A0A835Y3A8"/>
<protein>
    <submittedName>
        <fullName evidence="3">Uncharacterized protein</fullName>
    </submittedName>
</protein>
<feature type="region of interest" description="Disordered" evidence="1">
    <location>
        <begin position="126"/>
        <end position="149"/>
    </location>
</feature>
<feature type="transmembrane region" description="Helical" evidence="2">
    <location>
        <begin position="62"/>
        <end position="85"/>
    </location>
</feature>
<dbReference type="Proteomes" id="UP000612055">
    <property type="component" value="Unassembled WGS sequence"/>
</dbReference>
<evidence type="ECO:0000313" key="3">
    <source>
        <dbReference type="EMBL" id="KAG2494407.1"/>
    </source>
</evidence>
<evidence type="ECO:0000256" key="2">
    <source>
        <dbReference type="SAM" id="Phobius"/>
    </source>
</evidence>
<name>A0A835Y3A8_9CHLO</name>
<sequence length="409" mass="44090">MEASAKLRDPEELVLVVLHRWLPRLSLNSKDSNPTPLHPKAEAPSLLLRFPMGARRAAPSAGLLWALAVPALALLLAAGCSGAAAEMEDRPDFLTSLEQELAREAAEAGEVDDMEAAAEGLPFPAEAWAGAPRDGEDPDNPDAGLNHTPGSARRLLQALRVGPLPGLTLRPGVGLGVADAAFAGYVITAQDPIAIALRQLSIVAINAIGTEVNNAIKRAVRDIDAELARYATYLGRQVDSLEDANLPEVLAAVQTEVRVLVLVRASLEDTRDRLIVYSTFVTSSVSAWTSYIYGIQYRFQALILALLSSNDPFGFELGRVLFSLSDLTKLVGLILKPFIAEFKYSQSFLNNLNGIIFATYTRERNRLTFTPSIALDDPIGSGKNLQAVVDQVLELAGKKPAHIAYYIEA</sequence>
<organism evidence="3 4">
    <name type="scientific">Edaphochlamys debaryana</name>
    <dbReference type="NCBI Taxonomy" id="47281"/>
    <lineage>
        <taxon>Eukaryota</taxon>
        <taxon>Viridiplantae</taxon>
        <taxon>Chlorophyta</taxon>
        <taxon>core chlorophytes</taxon>
        <taxon>Chlorophyceae</taxon>
        <taxon>CS clade</taxon>
        <taxon>Chlamydomonadales</taxon>
        <taxon>Chlamydomonadales incertae sedis</taxon>
        <taxon>Edaphochlamys</taxon>
    </lineage>
</organism>
<keyword evidence="2" id="KW-0472">Membrane</keyword>
<evidence type="ECO:0000313" key="4">
    <source>
        <dbReference type="Proteomes" id="UP000612055"/>
    </source>
</evidence>
<proteinExistence type="predicted"/>
<comment type="caution">
    <text evidence="3">The sequence shown here is derived from an EMBL/GenBank/DDBJ whole genome shotgun (WGS) entry which is preliminary data.</text>
</comment>
<keyword evidence="2" id="KW-1133">Transmembrane helix</keyword>
<dbReference type="OrthoDB" id="543851at2759"/>
<reference evidence="3" key="1">
    <citation type="journal article" date="2020" name="bioRxiv">
        <title>Comparative genomics of Chlamydomonas.</title>
        <authorList>
            <person name="Craig R.J."/>
            <person name="Hasan A.R."/>
            <person name="Ness R.W."/>
            <person name="Keightley P.D."/>
        </authorList>
    </citation>
    <scope>NUCLEOTIDE SEQUENCE</scope>
    <source>
        <strain evidence="3">CCAP 11/70</strain>
    </source>
</reference>
<keyword evidence="2" id="KW-0812">Transmembrane</keyword>
<accession>A0A835Y3A8</accession>
<keyword evidence="4" id="KW-1185">Reference proteome</keyword>
<dbReference type="EMBL" id="JAEHOE010000031">
    <property type="protein sequence ID" value="KAG2494407.1"/>
    <property type="molecule type" value="Genomic_DNA"/>
</dbReference>
<gene>
    <name evidence="3" type="ORF">HYH03_007459</name>
</gene>